<dbReference type="PANTHER" id="PTHR48111">
    <property type="entry name" value="REGULATOR OF RPOS"/>
    <property type="match status" value="1"/>
</dbReference>
<dbReference type="InterPro" id="IPR011006">
    <property type="entry name" value="CheY-like_superfamily"/>
</dbReference>
<keyword evidence="5" id="KW-0804">Transcription</keyword>
<evidence type="ECO:0000256" key="2">
    <source>
        <dbReference type="ARBA" id="ARBA00023012"/>
    </source>
</evidence>
<sequence>MDAKIKIDTPVKEGCILIVDDVPATRALLKGLLQKQFDVVLATSGEDALEQCESAMPDLVLLDMEMPGIGGLETCRVLREMSDIPVIFVTAHDSLDQHILAYDAGGTDVCVKPVSAELLLRKSRLAIVQNRIKHHLDKENSSLQAMAKSYLSSLEDSDLLLDFTRKGIACRSHEALAQLIADTAAGLGVRCAVAIRHNGHETILGAQRPTSELERSMIRQLSTMGRFVQYKSRLAVNYPAITIVACDVPEDSSLAERIRDNLGVLAGTAEAFSENVSMRLESASRAEQMQVALGNAVTTVDNLRVSHRQMVADIRMLLQQLSEDVEHTLSWLAADRSQEKEINDKVYLQIERILRCLLNGTQLDEGFTSVIDSLRGNSGGHDVELF</sequence>
<organism evidence="8 9">
    <name type="scientific">Viridibacterium curvum</name>
    <dbReference type="NCBI Taxonomy" id="1101404"/>
    <lineage>
        <taxon>Bacteria</taxon>
        <taxon>Pseudomonadati</taxon>
        <taxon>Pseudomonadota</taxon>
        <taxon>Betaproteobacteria</taxon>
        <taxon>Rhodocyclales</taxon>
        <taxon>Rhodocyclaceae</taxon>
        <taxon>Viridibacterium</taxon>
    </lineage>
</organism>
<evidence type="ECO:0000256" key="4">
    <source>
        <dbReference type="ARBA" id="ARBA00023125"/>
    </source>
</evidence>
<evidence type="ECO:0000256" key="3">
    <source>
        <dbReference type="ARBA" id="ARBA00023015"/>
    </source>
</evidence>
<keyword evidence="3" id="KW-0805">Transcription regulation</keyword>
<name>A0ABP9R4A2_9RHOO</name>
<keyword evidence="1 6" id="KW-0597">Phosphoprotein</keyword>
<keyword evidence="4" id="KW-0238">DNA-binding</keyword>
<dbReference type="InterPro" id="IPR039420">
    <property type="entry name" value="WalR-like"/>
</dbReference>
<dbReference type="Pfam" id="PF00072">
    <property type="entry name" value="Response_reg"/>
    <property type="match status" value="1"/>
</dbReference>
<feature type="modified residue" description="4-aspartylphosphate" evidence="6">
    <location>
        <position position="63"/>
    </location>
</feature>
<dbReference type="RefSeq" id="WP_345534487.1">
    <property type="nucleotide sequence ID" value="NZ_BAABLD010000017.1"/>
</dbReference>
<accession>A0ABP9R4A2</accession>
<evidence type="ECO:0000256" key="5">
    <source>
        <dbReference type="ARBA" id="ARBA00023163"/>
    </source>
</evidence>
<evidence type="ECO:0000256" key="6">
    <source>
        <dbReference type="PROSITE-ProRule" id="PRU00169"/>
    </source>
</evidence>
<gene>
    <name evidence="8" type="ORF">GCM10025770_35860</name>
</gene>
<feature type="domain" description="Response regulatory" evidence="7">
    <location>
        <begin position="15"/>
        <end position="127"/>
    </location>
</feature>
<dbReference type="Gene3D" id="3.40.50.2300">
    <property type="match status" value="1"/>
</dbReference>
<evidence type="ECO:0000313" key="9">
    <source>
        <dbReference type="Proteomes" id="UP001500547"/>
    </source>
</evidence>
<dbReference type="PANTHER" id="PTHR48111:SF1">
    <property type="entry name" value="TWO-COMPONENT RESPONSE REGULATOR ORR33"/>
    <property type="match status" value="1"/>
</dbReference>
<dbReference type="EMBL" id="BAABLD010000017">
    <property type="protein sequence ID" value="GAA5171359.1"/>
    <property type="molecule type" value="Genomic_DNA"/>
</dbReference>
<keyword evidence="9" id="KW-1185">Reference proteome</keyword>
<dbReference type="SUPFAM" id="SSF52172">
    <property type="entry name" value="CheY-like"/>
    <property type="match status" value="1"/>
</dbReference>
<proteinExistence type="predicted"/>
<dbReference type="InterPro" id="IPR001789">
    <property type="entry name" value="Sig_transdc_resp-reg_receiver"/>
</dbReference>
<evidence type="ECO:0000259" key="7">
    <source>
        <dbReference type="PROSITE" id="PS50110"/>
    </source>
</evidence>
<protein>
    <recommendedName>
        <fullName evidence="7">Response regulatory domain-containing protein</fullName>
    </recommendedName>
</protein>
<keyword evidence="2" id="KW-0902">Two-component regulatory system</keyword>
<comment type="caution">
    <text evidence="8">The sequence shown here is derived from an EMBL/GenBank/DDBJ whole genome shotgun (WGS) entry which is preliminary data.</text>
</comment>
<dbReference type="SMART" id="SM00448">
    <property type="entry name" value="REC"/>
    <property type="match status" value="1"/>
</dbReference>
<reference evidence="9" key="1">
    <citation type="journal article" date="2019" name="Int. J. Syst. Evol. Microbiol.">
        <title>The Global Catalogue of Microorganisms (GCM) 10K type strain sequencing project: providing services to taxonomists for standard genome sequencing and annotation.</title>
        <authorList>
            <consortium name="The Broad Institute Genomics Platform"/>
            <consortium name="The Broad Institute Genome Sequencing Center for Infectious Disease"/>
            <person name="Wu L."/>
            <person name="Ma J."/>
        </authorList>
    </citation>
    <scope>NUCLEOTIDE SEQUENCE [LARGE SCALE GENOMIC DNA]</scope>
    <source>
        <strain evidence="9">JCM 18715</strain>
    </source>
</reference>
<evidence type="ECO:0000256" key="1">
    <source>
        <dbReference type="ARBA" id="ARBA00022553"/>
    </source>
</evidence>
<dbReference type="Proteomes" id="UP001500547">
    <property type="component" value="Unassembled WGS sequence"/>
</dbReference>
<evidence type="ECO:0000313" key="8">
    <source>
        <dbReference type="EMBL" id="GAA5171359.1"/>
    </source>
</evidence>
<dbReference type="PROSITE" id="PS50110">
    <property type="entry name" value="RESPONSE_REGULATORY"/>
    <property type="match status" value="1"/>
</dbReference>